<proteinExistence type="predicted"/>
<keyword evidence="3" id="KW-1185">Reference proteome</keyword>
<comment type="caution">
    <text evidence="2">The sequence shown here is derived from an EMBL/GenBank/DDBJ whole genome shotgun (WGS) entry which is preliminary data.</text>
</comment>
<evidence type="ECO:0000313" key="2">
    <source>
        <dbReference type="EMBL" id="MDO6124236.1"/>
    </source>
</evidence>
<dbReference type="RefSeq" id="WP_244763825.1">
    <property type="nucleotide sequence ID" value="NZ_JALJCJ010000009.1"/>
</dbReference>
<protein>
    <submittedName>
        <fullName evidence="2">Uncharacterized protein</fullName>
    </submittedName>
</protein>
<keyword evidence="1" id="KW-0812">Transmembrane</keyword>
<name>A0ABT8XLX2_9HYPH</name>
<evidence type="ECO:0000313" key="3">
    <source>
        <dbReference type="Proteomes" id="UP001177080"/>
    </source>
</evidence>
<gene>
    <name evidence="2" type="ORF">GB928_023860</name>
</gene>
<accession>A0ABT8XLX2</accession>
<evidence type="ECO:0000256" key="1">
    <source>
        <dbReference type="SAM" id="Phobius"/>
    </source>
</evidence>
<reference evidence="2" key="1">
    <citation type="submission" date="2022-04" db="EMBL/GenBank/DDBJ databases">
        <title>Shinella lacus sp. nov., a novel member of the genus Shinella from water.</title>
        <authorList>
            <person name="Deng Y."/>
        </authorList>
    </citation>
    <scope>NUCLEOTIDE SEQUENCE</scope>
    <source>
        <strain evidence="2">JCM 31239</strain>
    </source>
</reference>
<organism evidence="2 3">
    <name type="scientific">Shinella curvata</name>
    <dbReference type="NCBI Taxonomy" id="1817964"/>
    <lineage>
        <taxon>Bacteria</taxon>
        <taxon>Pseudomonadati</taxon>
        <taxon>Pseudomonadota</taxon>
        <taxon>Alphaproteobacteria</taxon>
        <taxon>Hyphomicrobiales</taxon>
        <taxon>Rhizobiaceae</taxon>
        <taxon>Shinella</taxon>
    </lineage>
</organism>
<feature type="transmembrane region" description="Helical" evidence="1">
    <location>
        <begin position="6"/>
        <end position="26"/>
    </location>
</feature>
<dbReference type="Proteomes" id="UP001177080">
    <property type="component" value="Unassembled WGS sequence"/>
</dbReference>
<keyword evidence="1" id="KW-0472">Membrane</keyword>
<dbReference type="EMBL" id="WHSC02000011">
    <property type="protein sequence ID" value="MDO6124236.1"/>
    <property type="molecule type" value="Genomic_DNA"/>
</dbReference>
<sequence length="51" mass="5348">MALDVTGNGGLALIAFGAFIILYCLLTDDEFGAVRFFEAALPGCIKVVLTP</sequence>
<keyword evidence="1" id="KW-1133">Transmembrane helix</keyword>